<dbReference type="Pfam" id="PF03203">
    <property type="entry name" value="MerC"/>
    <property type="match status" value="1"/>
</dbReference>
<feature type="transmembrane region" description="Helical" evidence="1">
    <location>
        <begin position="12"/>
        <end position="36"/>
    </location>
</feature>
<evidence type="ECO:0000313" key="3">
    <source>
        <dbReference type="Proteomes" id="UP000244162"/>
    </source>
</evidence>
<organism evidence="2 3">
    <name type="scientific">Sphingomonas oleivorans</name>
    <dbReference type="NCBI Taxonomy" id="1735121"/>
    <lineage>
        <taxon>Bacteria</taxon>
        <taxon>Pseudomonadati</taxon>
        <taxon>Pseudomonadota</taxon>
        <taxon>Alphaproteobacteria</taxon>
        <taxon>Sphingomonadales</taxon>
        <taxon>Sphingomonadaceae</taxon>
        <taxon>Sphingomonas</taxon>
    </lineage>
</organism>
<keyword evidence="3" id="KW-1185">Reference proteome</keyword>
<dbReference type="Proteomes" id="UP000244162">
    <property type="component" value="Unassembled WGS sequence"/>
</dbReference>
<dbReference type="OrthoDB" id="6078385at2"/>
<keyword evidence="1" id="KW-0812">Transmembrane</keyword>
<protein>
    <recommendedName>
        <fullName evidence="4">MerC domain-containing protein</fullName>
    </recommendedName>
</protein>
<evidence type="ECO:0008006" key="4">
    <source>
        <dbReference type="Google" id="ProtNLM"/>
    </source>
</evidence>
<reference evidence="2 3" key="1">
    <citation type="submission" date="2017-09" db="EMBL/GenBank/DDBJ databases">
        <title>Sphingomonas panjinensis sp.nov., isolated from oil-contaminated soil.</title>
        <authorList>
            <person name="Wang L."/>
            <person name="Chen L."/>
        </authorList>
    </citation>
    <scope>NUCLEOTIDE SEQUENCE [LARGE SCALE GENOMIC DNA]</scope>
    <source>
        <strain evidence="2 3">FW-11</strain>
    </source>
</reference>
<keyword evidence="1" id="KW-0472">Membrane</keyword>
<gene>
    <name evidence="2" type="ORF">CLG96_08685</name>
</gene>
<dbReference type="EMBL" id="NWBU01000007">
    <property type="protein sequence ID" value="PTQ11682.1"/>
    <property type="molecule type" value="Genomic_DNA"/>
</dbReference>
<dbReference type="RefSeq" id="WP_107967674.1">
    <property type="nucleotide sequence ID" value="NZ_NWBU01000007.1"/>
</dbReference>
<feature type="transmembrane region" description="Helical" evidence="1">
    <location>
        <begin position="48"/>
        <end position="68"/>
    </location>
</feature>
<proteinExistence type="predicted"/>
<feature type="transmembrane region" description="Helical" evidence="1">
    <location>
        <begin position="100"/>
        <end position="117"/>
    </location>
</feature>
<dbReference type="GO" id="GO:0016020">
    <property type="term" value="C:membrane"/>
    <property type="evidence" value="ECO:0007669"/>
    <property type="project" value="InterPro"/>
</dbReference>
<evidence type="ECO:0000256" key="1">
    <source>
        <dbReference type="SAM" id="Phobius"/>
    </source>
</evidence>
<keyword evidence="1" id="KW-1133">Transmembrane helix</keyword>
<evidence type="ECO:0000313" key="2">
    <source>
        <dbReference type="EMBL" id="PTQ11682.1"/>
    </source>
</evidence>
<name>A0A2T5FYT7_9SPHN</name>
<dbReference type="InterPro" id="IPR004891">
    <property type="entry name" value="Mercury-R_MerC"/>
</dbReference>
<sequence>MLRALTDRDLLDRLAIGVSGLCILHCLASIVLVAALTSAGGALLNPHIHEIGLVLATILAGAALGIGVARHRRWLPALTGGIGISLMAGALTVAHGAAETGLTMAGVAMVAIAHLLNRRATA</sequence>
<comment type="caution">
    <text evidence="2">The sequence shown here is derived from an EMBL/GenBank/DDBJ whole genome shotgun (WGS) entry which is preliminary data.</text>
</comment>
<accession>A0A2T5FYT7</accession>
<dbReference type="AlphaFoldDB" id="A0A2T5FYT7"/>
<dbReference type="GO" id="GO:0015097">
    <property type="term" value="F:mercury ion transmembrane transporter activity"/>
    <property type="evidence" value="ECO:0007669"/>
    <property type="project" value="InterPro"/>
</dbReference>
<feature type="transmembrane region" description="Helical" evidence="1">
    <location>
        <begin position="75"/>
        <end position="94"/>
    </location>
</feature>